<dbReference type="PANTHER" id="PTHR45036:SF1">
    <property type="entry name" value="METHYLTRANSFERASE LIKE 7A"/>
    <property type="match status" value="1"/>
</dbReference>
<dbReference type="SUPFAM" id="SSF53335">
    <property type="entry name" value="S-adenosyl-L-methionine-dependent methyltransferases"/>
    <property type="match status" value="1"/>
</dbReference>
<dbReference type="InterPro" id="IPR013216">
    <property type="entry name" value="Methyltransf_11"/>
</dbReference>
<dbReference type="EMBL" id="JAAXLA010000084">
    <property type="protein sequence ID" value="NMI01423.1"/>
    <property type="molecule type" value="Genomic_DNA"/>
</dbReference>
<dbReference type="CDD" id="cd02440">
    <property type="entry name" value="AdoMet_MTases"/>
    <property type="match status" value="1"/>
</dbReference>
<evidence type="ECO:0000259" key="1">
    <source>
        <dbReference type="Pfam" id="PF08241"/>
    </source>
</evidence>
<feature type="domain" description="Methyltransferase type 11" evidence="1">
    <location>
        <begin position="50"/>
        <end position="146"/>
    </location>
</feature>
<accession>A0ABX1SKV4</accession>
<keyword evidence="2" id="KW-0808">Transferase</keyword>
<dbReference type="Gene3D" id="3.40.50.150">
    <property type="entry name" value="Vaccinia Virus protein VP39"/>
    <property type="match status" value="1"/>
</dbReference>
<keyword evidence="2" id="KW-0489">Methyltransferase</keyword>
<name>A0ABX1SKV4_9PSEU</name>
<organism evidence="2 3">
    <name type="scientific">Pseudonocardia acidicola</name>
    <dbReference type="NCBI Taxonomy" id="2724939"/>
    <lineage>
        <taxon>Bacteria</taxon>
        <taxon>Bacillati</taxon>
        <taxon>Actinomycetota</taxon>
        <taxon>Actinomycetes</taxon>
        <taxon>Pseudonocardiales</taxon>
        <taxon>Pseudonocardiaceae</taxon>
        <taxon>Pseudonocardia</taxon>
    </lineage>
</organism>
<dbReference type="GO" id="GO:0008168">
    <property type="term" value="F:methyltransferase activity"/>
    <property type="evidence" value="ECO:0007669"/>
    <property type="project" value="UniProtKB-KW"/>
</dbReference>
<dbReference type="RefSeq" id="WP_169384882.1">
    <property type="nucleotide sequence ID" value="NZ_JAAXLA010000084.1"/>
</dbReference>
<dbReference type="InterPro" id="IPR029063">
    <property type="entry name" value="SAM-dependent_MTases_sf"/>
</dbReference>
<reference evidence="2 3" key="1">
    <citation type="submission" date="2020-04" db="EMBL/GenBank/DDBJ databases">
        <authorList>
            <person name="Klaysubun C."/>
            <person name="Duangmal K."/>
            <person name="Lipun K."/>
        </authorList>
    </citation>
    <scope>NUCLEOTIDE SEQUENCE [LARGE SCALE GENOMIC DNA]</scope>
    <source>
        <strain evidence="2 3">K10HN5</strain>
    </source>
</reference>
<dbReference type="Proteomes" id="UP000820669">
    <property type="component" value="Unassembled WGS sequence"/>
</dbReference>
<gene>
    <name evidence="2" type="ORF">HF526_29620</name>
</gene>
<protein>
    <submittedName>
        <fullName evidence="2">Class I SAM-dependent methyltransferase</fullName>
    </submittedName>
</protein>
<evidence type="ECO:0000313" key="3">
    <source>
        <dbReference type="Proteomes" id="UP000820669"/>
    </source>
</evidence>
<dbReference type="InterPro" id="IPR052356">
    <property type="entry name" value="Thiol_S-MT"/>
</dbReference>
<proteinExistence type="predicted"/>
<comment type="caution">
    <text evidence="2">The sequence shown here is derived from an EMBL/GenBank/DDBJ whole genome shotgun (WGS) entry which is preliminary data.</text>
</comment>
<dbReference type="Pfam" id="PF08241">
    <property type="entry name" value="Methyltransf_11"/>
    <property type="match status" value="1"/>
</dbReference>
<sequence length="216" mass="23524">MNEPTADTVTAPAWERLVGRVYDRFLWLGEHHGMRARRVALLAEARGRVLEIGAGTGLNLAHYPDAVSELLLTEPSPPMITAVRRRVAASGRDGVRVLAAPAAALPVPDGSVDTVVTTMVLCTVPDPHAALAEIVRVLRPGGRLLFCEHVLADTPRLRRWQRRLAGPWAGFAIGCRCDRPLLADIENALRVERVEHGRWSGMPALVRPLVVGVAVR</sequence>
<dbReference type="GO" id="GO:0032259">
    <property type="term" value="P:methylation"/>
    <property type="evidence" value="ECO:0007669"/>
    <property type="project" value="UniProtKB-KW"/>
</dbReference>
<keyword evidence="3" id="KW-1185">Reference proteome</keyword>
<evidence type="ECO:0000313" key="2">
    <source>
        <dbReference type="EMBL" id="NMI01423.1"/>
    </source>
</evidence>
<dbReference type="PANTHER" id="PTHR45036">
    <property type="entry name" value="METHYLTRANSFERASE LIKE 7B"/>
    <property type="match status" value="1"/>
</dbReference>